<gene>
    <name evidence="2" type="ORF">N791_14780</name>
</gene>
<evidence type="ECO:0000313" key="2">
    <source>
        <dbReference type="EMBL" id="KGO98668.1"/>
    </source>
</evidence>
<dbReference type="AlphaFoldDB" id="A0A0A0M6N8"/>
<dbReference type="EMBL" id="AVBH01000058">
    <property type="protein sequence ID" value="KGO98668.1"/>
    <property type="molecule type" value="Genomic_DNA"/>
</dbReference>
<reference evidence="2 3" key="1">
    <citation type="submission" date="2013-08" db="EMBL/GenBank/DDBJ databases">
        <title>Genomic analysis of Lysobacter defluvii.</title>
        <authorList>
            <person name="Wang Q."/>
            <person name="Wang G."/>
        </authorList>
    </citation>
    <scope>NUCLEOTIDE SEQUENCE [LARGE SCALE GENOMIC DNA]</scope>
    <source>
        <strain evidence="2 3">IMMIB APB-9</strain>
    </source>
</reference>
<evidence type="ECO:0000313" key="3">
    <source>
        <dbReference type="Proteomes" id="UP000030003"/>
    </source>
</evidence>
<evidence type="ECO:0000259" key="1">
    <source>
        <dbReference type="Pfam" id="PF18593"/>
    </source>
</evidence>
<name>A0A0A0M6N8_9GAMM</name>
<keyword evidence="2" id="KW-0449">Lipoprotein</keyword>
<dbReference type="Proteomes" id="UP000030003">
    <property type="component" value="Unassembled WGS sequence"/>
</dbReference>
<accession>A0A0A0M6N8</accession>
<feature type="domain" description="CdiI immunity protein" evidence="1">
    <location>
        <begin position="6"/>
        <end position="96"/>
    </location>
</feature>
<keyword evidence="3" id="KW-1185">Reference proteome</keyword>
<protein>
    <submittedName>
        <fullName evidence="2">Lipoprotein</fullName>
    </submittedName>
</protein>
<dbReference type="eggNOG" id="ENOG5032MTA">
    <property type="taxonomic scope" value="Bacteria"/>
</dbReference>
<dbReference type="Pfam" id="PF18593">
    <property type="entry name" value="CdiI_2"/>
    <property type="match status" value="1"/>
</dbReference>
<proteinExistence type="predicted"/>
<dbReference type="STRING" id="1385515.GCA_000423325_01797"/>
<dbReference type="InterPro" id="IPR041129">
    <property type="entry name" value="CdiI_2"/>
</dbReference>
<organism evidence="2 3">
    <name type="scientific">Lysobacter defluvii IMMIB APB-9 = DSM 18482</name>
    <dbReference type="NCBI Taxonomy" id="1385515"/>
    <lineage>
        <taxon>Bacteria</taxon>
        <taxon>Pseudomonadati</taxon>
        <taxon>Pseudomonadota</taxon>
        <taxon>Gammaproteobacteria</taxon>
        <taxon>Lysobacterales</taxon>
        <taxon>Lysobacteraceae</taxon>
        <taxon>Novilysobacter</taxon>
    </lineage>
</organism>
<comment type="caution">
    <text evidence="2">The sequence shown here is derived from an EMBL/GenBank/DDBJ whole genome shotgun (WGS) entry which is preliminary data.</text>
</comment>
<sequence>MTYMSEYPALQNFLSAYFHQDWAMEHDTPGAVAEYYRDSEKPELVAGTRRELTQLLAAGHDEDALGARVRALGAEYDPTANGGTWRAWLEDVSARLEA</sequence>